<feature type="domain" description="ABC transporter" evidence="10">
    <location>
        <begin position="273"/>
        <end position="517"/>
    </location>
</feature>
<dbReference type="Pfam" id="PF00005">
    <property type="entry name" value="ABC_tran"/>
    <property type="match status" value="2"/>
</dbReference>
<evidence type="ECO:0000256" key="6">
    <source>
        <dbReference type="ARBA" id="ARBA00022741"/>
    </source>
</evidence>
<dbReference type="AlphaFoldDB" id="A0A267MMJ0"/>
<dbReference type="InterPro" id="IPR027417">
    <property type="entry name" value="P-loop_NTPase"/>
</dbReference>
<keyword evidence="9" id="KW-0472">Membrane</keyword>
<proteinExistence type="inferred from homology"/>
<dbReference type="CDD" id="cd03216">
    <property type="entry name" value="ABC_Carb_Monos_I"/>
    <property type="match status" value="1"/>
</dbReference>
<keyword evidence="3" id="KW-0813">Transport</keyword>
<dbReference type="Proteomes" id="UP000216024">
    <property type="component" value="Unassembled WGS sequence"/>
</dbReference>
<evidence type="ECO:0000256" key="3">
    <source>
        <dbReference type="ARBA" id="ARBA00022448"/>
    </source>
</evidence>
<evidence type="ECO:0000256" key="4">
    <source>
        <dbReference type="ARBA" id="ARBA00022475"/>
    </source>
</evidence>
<evidence type="ECO:0000256" key="9">
    <source>
        <dbReference type="ARBA" id="ARBA00023136"/>
    </source>
</evidence>
<organism evidence="11 12">
    <name type="scientific">Anaeromicrobium sediminis</name>
    <dbReference type="NCBI Taxonomy" id="1478221"/>
    <lineage>
        <taxon>Bacteria</taxon>
        <taxon>Bacillati</taxon>
        <taxon>Bacillota</taxon>
        <taxon>Clostridia</taxon>
        <taxon>Peptostreptococcales</taxon>
        <taxon>Thermotaleaceae</taxon>
        <taxon>Anaeromicrobium</taxon>
    </lineage>
</organism>
<keyword evidence="6" id="KW-0547">Nucleotide-binding</keyword>
<evidence type="ECO:0000256" key="1">
    <source>
        <dbReference type="ARBA" id="ARBA00004202"/>
    </source>
</evidence>
<evidence type="ECO:0000256" key="7">
    <source>
        <dbReference type="ARBA" id="ARBA00022840"/>
    </source>
</evidence>
<dbReference type="EMBL" id="NIBG01000002">
    <property type="protein sequence ID" value="PAB60799.1"/>
    <property type="molecule type" value="Genomic_DNA"/>
</dbReference>
<gene>
    <name evidence="11" type="ORF">CCE28_04480</name>
</gene>
<dbReference type="InterPro" id="IPR003439">
    <property type="entry name" value="ABC_transporter-like_ATP-bd"/>
</dbReference>
<sequence>MNKEGGIKVSGSKQFNEVVVEMKQIVKKFGDFVANDHIDLTVHKGEVHALLGENGAGKSTLMNILYGLYTPTSGEIHINGKYVDIKNPNIAIENGIGMVHQHFMLVKPFTVAENIVLGMEPTGFANKINMDKATKDVTAISEKYGLHVDPNAKIEDISVGMQQRVEILKALYRGAEILIFDEPTAVLTPQEIKEFIQIIRNLTNEGKSIILITHKLKEIKETSDFCTIIRRGKRIGTVNVEESTEDDLASMMVGREVSFEVEKEERKAKGEVLKVENLVVQDHRGISVVDGLNLSVRAGEILGIAGVDGNGQSELIEAITGLRPSKSGKVLINGNDVTNKTPREVFESGISNIPEDRQKHGLVLDFTVEENMVLENYRKEPFSKGVRIMEEEVNSFAKELMEKFDVRPRNEKNKARALSGGNQQKVIIAREVTNDPDLLIATQPTRGLDVGAIEFVHKSLVEQRDKDKAVLLVSFELDEIMSVSDRIAVIYEGKIVDVVNAKETNENELGLMMAGGGKVEE</sequence>
<dbReference type="PROSITE" id="PS00211">
    <property type="entry name" value="ABC_TRANSPORTER_1"/>
    <property type="match status" value="2"/>
</dbReference>
<comment type="similarity">
    <text evidence="2">Belongs to the ABC transporter superfamily.</text>
</comment>
<dbReference type="Gene3D" id="3.40.50.300">
    <property type="entry name" value="P-loop containing nucleotide triphosphate hydrolases"/>
    <property type="match status" value="2"/>
</dbReference>
<name>A0A267MMJ0_9FIRM</name>
<dbReference type="SUPFAM" id="SSF52540">
    <property type="entry name" value="P-loop containing nucleoside triphosphate hydrolases"/>
    <property type="match status" value="2"/>
</dbReference>
<keyword evidence="12" id="KW-1185">Reference proteome</keyword>
<dbReference type="GO" id="GO:0016887">
    <property type="term" value="F:ATP hydrolysis activity"/>
    <property type="evidence" value="ECO:0007669"/>
    <property type="project" value="InterPro"/>
</dbReference>
<protein>
    <submittedName>
        <fullName evidence="11">Heme ABC transporter ATP-binding protein</fullName>
    </submittedName>
</protein>
<evidence type="ECO:0000256" key="8">
    <source>
        <dbReference type="ARBA" id="ARBA00022967"/>
    </source>
</evidence>
<dbReference type="InterPro" id="IPR050107">
    <property type="entry name" value="ABC_carbohydrate_import_ATPase"/>
</dbReference>
<accession>A0A267MMJ0</accession>
<keyword evidence="8" id="KW-1278">Translocase</keyword>
<dbReference type="CDD" id="cd03215">
    <property type="entry name" value="ABC_Carb_Monos_II"/>
    <property type="match status" value="1"/>
</dbReference>
<dbReference type="GO" id="GO:0005886">
    <property type="term" value="C:plasma membrane"/>
    <property type="evidence" value="ECO:0007669"/>
    <property type="project" value="UniProtKB-SubCell"/>
</dbReference>
<dbReference type="SMART" id="SM00382">
    <property type="entry name" value="AAA"/>
    <property type="match status" value="2"/>
</dbReference>
<dbReference type="FunFam" id="3.40.50.300:FF:001390">
    <property type="entry name" value="ABC transporter, ATP-binding protein"/>
    <property type="match status" value="1"/>
</dbReference>
<evidence type="ECO:0000256" key="2">
    <source>
        <dbReference type="ARBA" id="ARBA00005417"/>
    </source>
</evidence>
<evidence type="ECO:0000313" key="11">
    <source>
        <dbReference type="EMBL" id="PAB60799.1"/>
    </source>
</evidence>
<dbReference type="InterPro" id="IPR003593">
    <property type="entry name" value="AAA+_ATPase"/>
</dbReference>
<dbReference type="PANTHER" id="PTHR43790:SF4">
    <property type="entry name" value="GUANOSINE IMPORT ATP-BINDING PROTEIN NUPO"/>
    <property type="match status" value="1"/>
</dbReference>
<dbReference type="PROSITE" id="PS50893">
    <property type="entry name" value="ABC_TRANSPORTER_2"/>
    <property type="match status" value="2"/>
</dbReference>
<dbReference type="FunFam" id="3.40.50.300:FF:000127">
    <property type="entry name" value="Ribose import ATP-binding protein RbsA"/>
    <property type="match status" value="1"/>
</dbReference>
<feature type="domain" description="ABC transporter" evidence="10">
    <location>
        <begin position="20"/>
        <end position="256"/>
    </location>
</feature>
<evidence type="ECO:0000256" key="5">
    <source>
        <dbReference type="ARBA" id="ARBA00022737"/>
    </source>
</evidence>
<comment type="caution">
    <text evidence="11">The sequence shown here is derived from an EMBL/GenBank/DDBJ whole genome shotgun (WGS) entry which is preliminary data.</text>
</comment>
<evidence type="ECO:0000259" key="10">
    <source>
        <dbReference type="PROSITE" id="PS50893"/>
    </source>
</evidence>
<keyword evidence="7 11" id="KW-0067">ATP-binding</keyword>
<dbReference type="PANTHER" id="PTHR43790">
    <property type="entry name" value="CARBOHYDRATE TRANSPORT ATP-BINDING PROTEIN MG119-RELATED"/>
    <property type="match status" value="1"/>
</dbReference>
<keyword evidence="4" id="KW-1003">Cell membrane</keyword>
<keyword evidence="5" id="KW-0677">Repeat</keyword>
<dbReference type="InterPro" id="IPR017871">
    <property type="entry name" value="ABC_transporter-like_CS"/>
</dbReference>
<comment type="subcellular location">
    <subcellularLocation>
        <location evidence="1">Cell membrane</location>
        <topology evidence="1">Peripheral membrane protein</topology>
    </subcellularLocation>
</comment>
<dbReference type="OrthoDB" id="9771863at2"/>
<reference evidence="11 12" key="1">
    <citation type="submission" date="2017-06" db="EMBL/GenBank/DDBJ databases">
        <title>Draft genome sequence of anaerobic fermentative bacterium Anaeromicrobium sediminis DY2726D isolated from West Pacific Ocean sediments.</title>
        <authorList>
            <person name="Zeng X."/>
        </authorList>
    </citation>
    <scope>NUCLEOTIDE SEQUENCE [LARGE SCALE GENOMIC DNA]</scope>
    <source>
        <strain evidence="11 12">DY2726D</strain>
    </source>
</reference>
<dbReference type="GO" id="GO:0005524">
    <property type="term" value="F:ATP binding"/>
    <property type="evidence" value="ECO:0007669"/>
    <property type="project" value="UniProtKB-KW"/>
</dbReference>
<evidence type="ECO:0000313" key="12">
    <source>
        <dbReference type="Proteomes" id="UP000216024"/>
    </source>
</evidence>